<dbReference type="InterPro" id="IPR051174">
    <property type="entry name" value="Cytochrome_c-type_ET"/>
</dbReference>
<evidence type="ECO:0000256" key="7">
    <source>
        <dbReference type="ARBA" id="ARBA00022617"/>
    </source>
</evidence>
<evidence type="ECO:0000256" key="6">
    <source>
        <dbReference type="ARBA" id="ARBA00022519"/>
    </source>
</evidence>
<feature type="binding site" description="axial binding residue" evidence="17">
    <location>
        <position position="44"/>
    </location>
    <ligand>
        <name>heme</name>
        <dbReference type="ChEBI" id="CHEBI:30413"/>
        <label>1</label>
    </ligand>
    <ligandPart>
        <name>Fe</name>
        <dbReference type="ChEBI" id="CHEBI:18248"/>
    </ligandPart>
</feature>
<evidence type="ECO:0000313" key="21">
    <source>
        <dbReference type="Proteomes" id="UP000199382"/>
    </source>
</evidence>
<evidence type="ECO:0000256" key="12">
    <source>
        <dbReference type="ARBA" id="ARBA00023004"/>
    </source>
</evidence>
<evidence type="ECO:0000256" key="18">
    <source>
        <dbReference type="SAM" id="Phobius"/>
    </source>
</evidence>
<dbReference type="GO" id="GO:0005506">
    <property type="term" value="F:iron ion binding"/>
    <property type="evidence" value="ECO:0007669"/>
    <property type="project" value="UniProtKB-UniRule"/>
</dbReference>
<gene>
    <name evidence="20" type="ORF">SAMN04488026_11194</name>
</gene>
<evidence type="ECO:0000256" key="3">
    <source>
        <dbReference type="ARBA" id="ARBA00007395"/>
    </source>
</evidence>
<accession>A0A1G9N9J3</accession>
<dbReference type="InterPro" id="IPR036280">
    <property type="entry name" value="Multihaem_cyt_sf"/>
</dbReference>
<keyword evidence="6 15" id="KW-0997">Cell inner membrane</keyword>
<evidence type="ECO:0000256" key="2">
    <source>
        <dbReference type="ARBA" id="ARBA00006417"/>
    </source>
</evidence>
<evidence type="ECO:0000259" key="19">
    <source>
        <dbReference type="Pfam" id="PF03264"/>
    </source>
</evidence>
<keyword evidence="7 15" id="KW-0349">Heme</keyword>
<evidence type="ECO:0000313" key="20">
    <source>
        <dbReference type="EMBL" id="SDL82807.1"/>
    </source>
</evidence>
<dbReference type="EMBL" id="FNEK01000119">
    <property type="protein sequence ID" value="SDL82807.1"/>
    <property type="molecule type" value="Genomic_DNA"/>
</dbReference>
<dbReference type="GO" id="GO:0020037">
    <property type="term" value="F:heme binding"/>
    <property type="evidence" value="ECO:0007669"/>
    <property type="project" value="UniProtKB-UniRule"/>
</dbReference>
<feature type="binding site" description="axial binding residue" evidence="17">
    <location>
        <position position="166"/>
    </location>
    <ligand>
        <name>heme</name>
        <dbReference type="ChEBI" id="CHEBI:30413"/>
        <label>4</label>
    </ligand>
    <ligandPart>
        <name>Fe</name>
        <dbReference type="ChEBI" id="CHEBI:18248"/>
    </ligandPart>
</feature>
<keyword evidence="11 18" id="KW-1133">Transmembrane helix</keyword>
<evidence type="ECO:0000256" key="9">
    <source>
        <dbReference type="ARBA" id="ARBA00022723"/>
    </source>
</evidence>
<dbReference type="STRING" id="571298.SAMN04488026_11194"/>
<feature type="binding site" description="covalent" evidence="16">
    <location>
        <position position="322"/>
    </location>
    <ligand>
        <name>heme</name>
        <dbReference type="ChEBI" id="CHEBI:30413"/>
        <label>5</label>
    </ligand>
</feature>
<evidence type="ECO:0000256" key="5">
    <source>
        <dbReference type="ARBA" id="ARBA00022475"/>
    </source>
</evidence>
<dbReference type="InterPro" id="IPR038266">
    <property type="entry name" value="NapC/NirT_cytc_sf"/>
</dbReference>
<feature type="binding site" description="axial binding residue" evidence="17">
    <location>
        <position position="134"/>
    </location>
    <ligand>
        <name>heme</name>
        <dbReference type="ChEBI" id="CHEBI:30413"/>
        <label>3</label>
    </ligand>
    <ligandPart>
        <name>Fe</name>
        <dbReference type="ChEBI" id="CHEBI:18248"/>
    </ligandPart>
</feature>
<keyword evidence="10 15" id="KW-0249">Electron transport</keyword>
<dbReference type="InterPro" id="IPR005126">
    <property type="entry name" value="NapC/NirT_cyt_c_N"/>
</dbReference>
<dbReference type="Gene3D" id="1.10.3820.10">
    <property type="entry name" value="Di-heme elbow motif domain"/>
    <property type="match status" value="1"/>
</dbReference>
<feature type="transmembrane region" description="Helical" evidence="18">
    <location>
        <begin position="7"/>
        <end position="27"/>
    </location>
</feature>
<keyword evidence="5 15" id="KW-1003">Cell membrane</keyword>
<comment type="subcellular location">
    <subcellularLocation>
        <location evidence="1">Cell inner membrane</location>
        <topology evidence="1">Single-pass type II membrane protein</topology>
    </subcellularLocation>
</comment>
<dbReference type="PANTHER" id="PTHR30333">
    <property type="entry name" value="CYTOCHROME C-TYPE PROTEIN"/>
    <property type="match status" value="1"/>
</dbReference>
<feature type="binding site" description="covalent" evidence="16">
    <location>
        <position position="73"/>
    </location>
    <ligand>
        <name>heme</name>
        <dbReference type="ChEBI" id="CHEBI:30413"/>
        <label>2</label>
    </ligand>
</feature>
<organism evidence="20 21">
    <name type="scientific">Aliiruegeria lutimaris</name>
    <dbReference type="NCBI Taxonomy" id="571298"/>
    <lineage>
        <taxon>Bacteria</taxon>
        <taxon>Pseudomonadati</taxon>
        <taxon>Pseudomonadota</taxon>
        <taxon>Alphaproteobacteria</taxon>
        <taxon>Rhodobacterales</taxon>
        <taxon>Roseobacteraceae</taxon>
        <taxon>Aliiruegeria</taxon>
    </lineage>
</organism>
<dbReference type="Proteomes" id="UP000199382">
    <property type="component" value="Unassembled WGS sequence"/>
</dbReference>
<feature type="binding site" description="axial binding residue" evidence="17">
    <location>
        <position position="74"/>
    </location>
    <ligand>
        <name>heme</name>
        <dbReference type="ChEBI" id="CHEBI:30413"/>
        <label>2</label>
    </ligand>
    <ligandPart>
        <name>Fe</name>
        <dbReference type="ChEBI" id="CHEBI:18248"/>
    </ligandPart>
</feature>
<keyword evidence="13 15" id="KW-0472">Membrane</keyword>
<evidence type="ECO:0000256" key="13">
    <source>
        <dbReference type="ARBA" id="ARBA00023136"/>
    </source>
</evidence>
<evidence type="ECO:0000256" key="4">
    <source>
        <dbReference type="ARBA" id="ARBA00022448"/>
    </source>
</evidence>
<proteinExistence type="inferred from homology"/>
<feature type="binding site" description="covalent" evidence="16">
    <location>
        <position position="43"/>
    </location>
    <ligand>
        <name>heme</name>
        <dbReference type="ChEBI" id="CHEBI:30413"/>
        <label>1</label>
    </ligand>
</feature>
<dbReference type="Pfam" id="PF03264">
    <property type="entry name" value="Cytochrom_NNT"/>
    <property type="match status" value="1"/>
</dbReference>
<evidence type="ECO:0000256" key="10">
    <source>
        <dbReference type="ARBA" id="ARBA00022982"/>
    </source>
</evidence>
<feature type="domain" description="NapC/NirT cytochrome c N-terminal" evidence="19">
    <location>
        <begin position="8"/>
        <end position="175"/>
    </location>
</feature>
<keyword evidence="21" id="KW-1185">Reference proteome</keyword>
<feature type="binding site" description="covalent" evidence="16">
    <location>
        <position position="133"/>
    </location>
    <ligand>
        <name>heme</name>
        <dbReference type="ChEBI" id="CHEBI:30413"/>
        <label>3</label>
    </ligand>
</feature>
<evidence type="ECO:0000256" key="1">
    <source>
        <dbReference type="ARBA" id="ARBA00004249"/>
    </source>
</evidence>
<evidence type="ECO:0000256" key="11">
    <source>
        <dbReference type="ARBA" id="ARBA00022989"/>
    </source>
</evidence>
<protein>
    <recommendedName>
        <fullName evidence="15">Cytochrome c-type protein</fullName>
    </recommendedName>
</protein>
<dbReference type="SUPFAM" id="SSF48695">
    <property type="entry name" value="Multiheme cytochromes"/>
    <property type="match status" value="1"/>
</dbReference>
<dbReference type="OrthoDB" id="9811281at2"/>
<feature type="binding site" description="covalent" evidence="16">
    <location>
        <position position="165"/>
    </location>
    <ligand>
        <name>heme</name>
        <dbReference type="ChEBI" id="CHEBI:30413"/>
        <label>4</label>
    </ligand>
</feature>
<dbReference type="FunFam" id="1.10.3820.10:FF:000001">
    <property type="entry name" value="Cytochrome c-type protein"/>
    <property type="match status" value="1"/>
</dbReference>
<keyword evidence="8 18" id="KW-0812">Transmembrane</keyword>
<sequence>MAGRFGFAFGGVLLAGIVAGILLWGGFHTAMEYSNRTEFCISCHEMRDFVYEEYKETAHYSNASGVQTQCADCHVPEAWGPKIVDKIKATRELYGWATGKIDTAEKFEAHRLVLAERVWDYMQATDSRECRSCHSDQAMDFHAQDPEAAEQMQAGFAKGETCIDCHKGIAHKMPDLAKRAREQAVAFMEGTEALESDTVWTKRTTPLHTAAAPDADKLGTVLPGVKMSRLERDGDFVKVRVSGWQAGEVARGQYAMFGHRILNVSISGSAVDQVEKGETRFYSDGNQDWVETALEGWITAADLTADQDALWAIANATYVSQCGVCHSAAAPSSRGALAWQADVQAYQPRTSLTAEEGRLVLRYLQLHSSDIAGQTN</sequence>
<keyword evidence="9 15" id="KW-0479">Metal-binding</keyword>
<dbReference type="GO" id="GO:0009276">
    <property type="term" value="C:Gram-negative-bacterium-type cell wall"/>
    <property type="evidence" value="ECO:0007669"/>
    <property type="project" value="UniProtKB-UniRule"/>
</dbReference>
<reference evidence="20 21" key="1">
    <citation type="submission" date="2016-10" db="EMBL/GenBank/DDBJ databases">
        <authorList>
            <person name="de Groot N.N."/>
        </authorList>
    </citation>
    <scope>NUCLEOTIDE SEQUENCE [LARGE SCALE GENOMIC DNA]</scope>
    <source>
        <strain evidence="20 21">DSM 25294</strain>
    </source>
</reference>
<feature type="binding site" description="covalent" evidence="16">
    <location>
        <position position="325"/>
    </location>
    <ligand>
        <name>heme</name>
        <dbReference type="ChEBI" id="CHEBI:30413"/>
        <label>5</label>
    </ligand>
</feature>
<dbReference type="AlphaFoldDB" id="A0A1G9N9J3"/>
<feature type="binding site" description="covalent" evidence="16">
    <location>
        <position position="162"/>
    </location>
    <ligand>
        <name>heme</name>
        <dbReference type="ChEBI" id="CHEBI:30413"/>
        <label>4</label>
    </ligand>
</feature>
<feature type="binding site" description="covalent" evidence="16">
    <location>
        <position position="40"/>
    </location>
    <ligand>
        <name>heme</name>
        <dbReference type="ChEBI" id="CHEBI:30413"/>
        <label>1</label>
    </ligand>
</feature>
<comment type="similarity">
    <text evidence="3">Belongs to the NapC/NirT/NrfH family.</text>
</comment>
<comment type="function">
    <text evidence="14">Mediates electron flow from quinones to the NapAB complex.</text>
</comment>
<evidence type="ECO:0000256" key="14">
    <source>
        <dbReference type="ARBA" id="ARBA00055242"/>
    </source>
</evidence>
<dbReference type="InterPro" id="IPR009154">
    <property type="entry name" value="Membr-bd_4haem_cyt_TorC"/>
</dbReference>
<dbReference type="RefSeq" id="WP_093164576.1">
    <property type="nucleotide sequence ID" value="NZ_FNEK01000119.1"/>
</dbReference>
<evidence type="ECO:0000256" key="17">
    <source>
        <dbReference type="PIRSR" id="PIRSR000014-2"/>
    </source>
</evidence>
<evidence type="ECO:0000256" key="15">
    <source>
        <dbReference type="PIRNR" id="PIRNR000014"/>
    </source>
</evidence>
<keyword evidence="4 15" id="KW-0813">Transport</keyword>
<comment type="similarity">
    <text evidence="2 15">Belongs to the TorC/TorY family.</text>
</comment>
<feature type="binding site" description="covalent" evidence="16">
    <location>
        <position position="70"/>
    </location>
    <ligand>
        <name>heme</name>
        <dbReference type="ChEBI" id="CHEBI:30413"/>
        <label>2</label>
    </ligand>
</feature>
<feature type="binding site" description="covalent" evidence="16">
    <location>
        <position position="130"/>
    </location>
    <ligand>
        <name>heme</name>
        <dbReference type="ChEBI" id="CHEBI:30413"/>
        <label>3</label>
    </ligand>
</feature>
<name>A0A1G9N9J3_9RHOB</name>
<dbReference type="PANTHER" id="PTHR30333:SF1">
    <property type="entry name" value="CYTOCHROME C-TYPE PROTEIN NAPC"/>
    <property type="match status" value="1"/>
</dbReference>
<keyword evidence="12 15" id="KW-0408">Iron</keyword>
<dbReference type="GO" id="GO:0009055">
    <property type="term" value="F:electron transfer activity"/>
    <property type="evidence" value="ECO:0007669"/>
    <property type="project" value="UniProtKB-UniRule"/>
</dbReference>
<dbReference type="GO" id="GO:0009061">
    <property type="term" value="P:anaerobic respiration"/>
    <property type="evidence" value="ECO:0007669"/>
    <property type="project" value="TreeGrafter"/>
</dbReference>
<evidence type="ECO:0000256" key="8">
    <source>
        <dbReference type="ARBA" id="ARBA00022692"/>
    </source>
</evidence>
<evidence type="ECO:0000256" key="16">
    <source>
        <dbReference type="PIRSR" id="PIRSR000014-1"/>
    </source>
</evidence>
<dbReference type="PIRSF" id="PIRSF000014">
    <property type="entry name" value="4_hem_cytch_TorC"/>
    <property type="match status" value="1"/>
</dbReference>
<feature type="binding site" description="axial binding residue" evidence="17">
    <location>
        <position position="326"/>
    </location>
    <ligand>
        <name>heme</name>
        <dbReference type="ChEBI" id="CHEBI:30413"/>
        <label>5</label>
    </ligand>
    <ligandPart>
        <name>Fe</name>
        <dbReference type="ChEBI" id="CHEBI:18248"/>
    </ligandPart>
</feature>
<comment type="PTM">
    <text evidence="16">Binds 5 heme groups per subunit.</text>
</comment>
<dbReference type="GO" id="GO:0005886">
    <property type="term" value="C:plasma membrane"/>
    <property type="evidence" value="ECO:0007669"/>
    <property type="project" value="UniProtKB-SubCell"/>
</dbReference>